<keyword evidence="5" id="KW-0528">Neurotoxin</keyword>
<dbReference type="GO" id="GO:0005634">
    <property type="term" value="C:nucleus"/>
    <property type="evidence" value="ECO:0007669"/>
    <property type="project" value="TreeGrafter"/>
</dbReference>
<dbReference type="GO" id="GO:0006887">
    <property type="term" value="P:exocytosis"/>
    <property type="evidence" value="ECO:0007669"/>
    <property type="project" value="UniProtKB-KW"/>
</dbReference>
<keyword evidence="6 8" id="KW-0040">ANK repeat</keyword>
<name>A0A1V9X1X2_9ACAR</name>
<evidence type="ECO:0000313" key="9">
    <source>
        <dbReference type="EMBL" id="OQR67396.1"/>
    </source>
</evidence>
<gene>
    <name evidence="9" type="ORF">BIW11_02204</name>
</gene>
<comment type="caution">
    <text evidence="9">The sequence shown here is derived from an EMBL/GenBank/DDBJ whole genome shotgun (WGS) entry which is preliminary data.</text>
</comment>
<feature type="repeat" description="ANK" evidence="8">
    <location>
        <begin position="55"/>
        <end position="87"/>
    </location>
</feature>
<evidence type="ECO:0000256" key="2">
    <source>
        <dbReference type="ARBA" id="ARBA00022483"/>
    </source>
</evidence>
<evidence type="ECO:0000256" key="1">
    <source>
        <dbReference type="ARBA" id="ARBA00004175"/>
    </source>
</evidence>
<protein>
    <submittedName>
        <fullName evidence="9">Uncharacterized protein</fullName>
    </submittedName>
</protein>
<organism evidence="9 10">
    <name type="scientific">Tropilaelaps mercedesae</name>
    <dbReference type="NCBI Taxonomy" id="418985"/>
    <lineage>
        <taxon>Eukaryota</taxon>
        <taxon>Metazoa</taxon>
        <taxon>Ecdysozoa</taxon>
        <taxon>Arthropoda</taxon>
        <taxon>Chelicerata</taxon>
        <taxon>Arachnida</taxon>
        <taxon>Acari</taxon>
        <taxon>Parasitiformes</taxon>
        <taxon>Mesostigmata</taxon>
        <taxon>Gamasina</taxon>
        <taxon>Dermanyssoidea</taxon>
        <taxon>Laelapidae</taxon>
        <taxon>Tropilaelaps</taxon>
    </lineage>
</organism>
<keyword evidence="7" id="KW-1053">Target membrane</keyword>
<dbReference type="GO" id="GO:0045944">
    <property type="term" value="P:positive regulation of transcription by RNA polymerase II"/>
    <property type="evidence" value="ECO:0007669"/>
    <property type="project" value="TreeGrafter"/>
</dbReference>
<dbReference type="PROSITE" id="PS50297">
    <property type="entry name" value="ANK_REP_REGION"/>
    <property type="match status" value="3"/>
</dbReference>
<dbReference type="SUPFAM" id="SSF48403">
    <property type="entry name" value="Ankyrin repeat"/>
    <property type="match status" value="1"/>
</dbReference>
<dbReference type="InterPro" id="IPR050663">
    <property type="entry name" value="Ankyrin-SOCS_Box"/>
</dbReference>
<dbReference type="OrthoDB" id="6485221at2759"/>
<dbReference type="PANTHER" id="PTHR24193">
    <property type="entry name" value="ANKYRIN REPEAT PROTEIN"/>
    <property type="match status" value="1"/>
</dbReference>
<feature type="repeat" description="ANK" evidence="8">
    <location>
        <begin position="88"/>
        <end position="110"/>
    </location>
</feature>
<dbReference type="PROSITE" id="PS50088">
    <property type="entry name" value="ANK_REPEAT"/>
    <property type="match status" value="3"/>
</dbReference>
<evidence type="ECO:0000256" key="8">
    <source>
        <dbReference type="PROSITE-ProRule" id="PRU00023"/>
    </source>
</evidence>
<evidence type="ECO:0000256" key="4">
    <source>
        <dbReference type="ARBA" id="ARBA00022737"/>
    </source>
</evidence>
<dbReference type="InterPro" id="IPR002110">
    <property type="entry name" value="Ankyrin_rpt"/>
</dbReference>
<dbReference type="GO" id="GO:0044231">
    <property type="term" value="C:host cell presynaptic membrane"/>
    <property type="evidence" value="ECO:0007669"/>
    <property type="project" value="UniProtKB-KW"/>
</dbReference>
<dbReference type="AlphaFoldDB" id="A0A1V9X1X2"/>
<accession>A0A1V9X1X2</accession>
<dbReference type="Pfam" id="PF00023">
    <property type="entry name" value="Ank"/>
    <property type="match status" value="1"/>
</dbReference>
<keyword evidence="5" id="KW-0800">Toxin</keyword>
<dbReference type="GO" id="GO:0044218">
    <property type="term" value="C:other organism cell membrane"/>
    <property type="evidence" value="ECO:0007669"/>
    <property type="project" value="UniProtKB-KW"/>
</dbReference>
<keyword evidence="10" id="KW-1185">Reference proteome</keyword>
<keyword evidence="7" id="KW-0472">Membrane</keyword>
<dbReference type="InParanoid" id="A0A1V9X1X2"/>
<dbReference type="SMART" id="SM00248">
    <property type="entry name" value="ANK"/>
    <property type="match status" value="3"/>
</dbReference>
<feature type="repeat" description="ANK" evidence="8">
    <location>
        <begin position="22"/>
        <end position="54"/>
    </location>
</feature>
<dbReference type="STRING" id="418985.A0A1V9X1X2"/>
<evidence type="ECO:0000313" key="10">
    <source>
        <dbReference type="Proteomes" id="UP000192247"/>
    </source>
</evidence>
<comment type="subcellular location">
    <subcellularLocation>
        <location evidence="1">Target cell membrane</location>
    </subcellularLocation>
</comment>
<evidence type="ECO:0000256" key="5">
    <source>
        <dbReference type="ARBA" id="ARBA00023028"/>
    </source>
</evidence>
<keyword evidence="2" id="KW-0268">Exocytosis</keyword>
<dbReference type="InterPro" id="IPR036770">
    <property type="entry name" value="Ankyrin_rpt-contain_sf"/>
</dbReference>
<dbReference type="Gene3D" id="1.25.40.20">
    <property type="entry name" value="Ankyrin repeat-containing domain"/>
    <property type="match status" value="1"/>
</dbReference>
<proteinExistence type="predicted"/>
<dbReference type="Pfam" id="PF12796">
    <property type="entry name" value="Ank_2"/>
    <property type="match status" value="1"/>
</dbReference>
<keyword evidence="5" id="KW-0638">Presynaptic neurotoxin</keyword>
<reference evidence="9 10" key="1">
    <citation type="journal article" date="2017" name="Gigascience">
        <title>Draft genome of the honey bee ectoparasitic mite, Tropilaelaps mercedesae, is shaped by the parasitic life history.</title>
        <authorList>
            <person name="Dong X."/>
            <person name="Armstrong S.D."/>
            <person name="Xia D."/>
            <person name="Makepeace B.L."/>
            <person name="Darby A.C."/>
            <person name="Kadowaki T."/>
        </authorList>
    </citation>
    <scope>NUCLEOTIDE SEQUENCE [LARGE SCALE GENOMIC DNA]</scope>
    <source>
        <strain evidence="9">Wuxi-XJTLU</strain>
    </source>
</reference>
<keyword evidence="3" id="KW-1052">Target cell membrane</keyword>
<evidence type="ECO:0000256" key="7">
    <source>
        <dbReference type="ARBA" id="ARBA00023298"/>
    </source>
</evidence>
<dbReference type="PANTHER" id="PTHR24193:SF121">
    <property type="entry name" value="ADA2A-CONTAINING COMPLEX COMPONENT 3, ISOFORM D"/>
    <property type="match status" value="1"/>
</dbReference>
<evidence type="ECO:0000256" key="3">
    <source>
        <dbReference type="ARBA" id="ARBA00022537"/>
    </source>
</evidence>
<dbReference type="GO" id="GO:0000976">
    <property type="term" value="F:transcription cis-regulatory region binding"/>
    <property type="evidence" value="ECO:0007669"/>
    <property type="project" value="TreeGrafter"/>
</dbReference>
<dbReference type="EMBL" id="MNPL01028926">
    <property type="protein sequence ID" value="OQR67396.1"/>
    <property type="molecule type" value="Genomic_DNA"/>
</dbReference>
<evidence type="ECO:0000256" key="6">
    <source>
        <dbReference type="ARBA" id="ARBA00023043"/>
    </source>
</evidence>
<keyword evidence="4" id="KW-0677">Repeat</keyword>
<sequence length="152" mass="16426">MYRTRPAVETPVEPVDLGRPLVRVSALHQAVAQSSEKVVECLLEHGAQLDLKDKRGLRPLHYACWQGEAGLAETLLRRGACVNEASLSGDTPLHLAAQLGHSTVIRHTLEPFGLPRPAEVSALSLSSLPFFSLCPTSMWPPPLVGNQVGTYA</sequence>
<dbReference type="Proteomes" id="UP000192247">
    <property type="component" value="Unassembled WGS sequence"/>
</dbReference>